<dbReference type="Pfam" id="PF04560">
    <property type="entry name" value="RNA_pol_Rpb2_7"/>
    <property type="match status" value="1"/>
</dbReference>
<dbReference type="GO" id="GO:0006351">
    <property type="term" value="P:DNA-templated transcription"/>
    <property type="evidence" value="ECO:0007669"/>
    <property type="project" value="InterPro"/>
</dbReference>
<reference evidence="20" key="1">
    <citation type="journal article" date="2020" name="Nature">
        <title>Giant virus diversity and host interactions through global metagenomics.</title>
        <authorList>
            <person name="Schulz F."/>
            <person name="Roux S."/>
            <person name="Paez-Espino D."/>
            <person name="Jungbluth S."/>
            <person name="Walsh D.A."/>
            <person name="Denef V.J."/>
            <person name="McMahon K.D."/>
            <person name="Konstantinidis K.T."/>
            <person name="Eloe-Fadrosh E.A."/>
            <person name="Kyrpides N.C."/>
            <person name="Woyke T."/>
        </authorList>
    </citation>
    <scope>NUCLEOTIDE SEQUENCE</scope>
    <source>
        <strain evidence="20">GVMAG-M-3300010158-55</strain>
    </source>
</reference>
<dbReference type="InterPro" id="IPR037033">
    <property type="entry name" value="DNA-dir_RNAP_su2_hyb_sf"/>
</dbReference>
<keyword evidence="17" id="KW-0325">Glycoprotein</keyword>
<dbReference type="GO" id="GO:0005975">
    <property type="term" value="P:carbohydrate metabolic process"/>
    <property type="evidence" value="ECO:0007669"/>
    <property type="project" value="InterPro"/>
</dbReference>
<evidence type="ECO:0000256" key="4">
    <source>
        <dbReference type="ARBA" id="ARBA00006835"/>
    </source>
</evidence>
<sequence length="2206" mass="255870">MDLGFTIISKFFKENPNFLVDHHIESYNRFVNHDIHQLITQNNPISFNKNLTKVEDEDIAIHSCDIYIGGKKGEFIRFAKPILVENEQNYLYPNIARLQNLTYAFSIIVDIEFEFKIKNTLDEKTVIMKDIFFGNIPIMVQSEMCILHGMPSETRFNMGECKIDPGGYFIIDGSEKTIISQERFANNILRVSKTPKEDTYSYIAEIRCESEDESKPVRETKVRMMSYKDEENENVKEEEMKRITQIVHQQLVVDIPNINMPVPLFIVFRALGVISDKDIIKMCVPDDDPRMMELLRPSIYDAGKIFTQQLAIEYMAPFSKYLRDYHVYFILSDYFFPHINDLSQPPRHFTYDLLEKAQFLGYMVNKLLRVSIGLDVPTDRDSFQFKRVEPSGVLLSDLFKEFYKAQIKDIIRTLDIAHNEHEGTYNSDAEVFKEFVVNTLPPIMSKKRITEKGIMSGFKGDWGSEIYTKRIGLSQEVNRLSYSTAISLLRKCVMQMDENSVVLGPRYLHATQWGMMCPVDSDGGDVGTHKQFSICTKISTGSSKQEILQLLQSYSEKEHIRCIAILESKPELLYLHTKVFVNGHWKYSTTTPHELVHDIKQKRRTGRIYKWTSISFNIRENIIYIYTDEGRVYRPVLYINDDKEVSYSKKDEKLDWNELIQGSPSHPSSIEYIDCAESNTALISLNHLPEYTDTQFTHVEIHPSLILGYMGLQIIFPEHIPLPRNAFSCGQSRQAVSVYNTNYQNRMDKTGLVLNYGQVPLIKSYYLHHLNQEYIPYGVNAVVAIMCYTGYNVEDAILINKSSLERGMFNTSYFTVYEQTEDEENKLFFAPNEELPQFDENGIIRTQTIMNNKTPIINMTSNSKVRQVYTKRDQQGYVDKTYMTPNAVGHRTIKIRICDERIPNIGDKFASRAGQKGTCGIVIPELDMPFNDQGIRPDLIINPHAMPSRMTLGQLIESLIGKVHLEHGSYGDCTAFNKKTDLEFYGDKLREYNFNSKGTEILHNGMTGEQIETDIFIGPTYYMRLKHIVKDKINFRERGPMTSLTRQPVQGRANEGGLRIGEMERDGVIANGLNMFETESMMIRGDGTYLDSENHVRKPYRITVDNVTGLISIVSKNSIYSPSIDGPLTITDQGIQSIPKYEKRTSTVNVPYSFKLFMQEIATMNIQMRLVTSDTIQHFDSMGWTPIKTSFDQVLQSQGFTLVGKLLHDFKSNALFVSSAAADPCKTFEYMLHTNAELVIRGKELYYSKDAKLDVTLFPCIFDEKGKHDLLTSAMIISPKLTPFTKYCKNKLNLEIYRFDNSKSGVDNYNSTSKQGFELHLQKKDEMLETHPAHVTVNYMFQYIKTGIFVRIKDNKVVNFNLLYNTNYTNTFSDKLHVETESGEFVPISSNPAELKKFLDSTRIKQHKPPNQWYANNCLIRTEKDDRNPTDNYLADIYDMFVNTCNNRVVNDCIFMLNRKDFPHLHKQWKEPFNELFKNTMLLQPYYNNQFIPILSQCTHKDFADVPIPTGDDLNLISRNTSTKFFATYSYTPDNPRDRVRCVNSSDMIELSTVPHWKDRAQKFVWRGQSTGCGVDEDTNPRIKLENKCSDADFKFFDLMDVKITRITKRIKTKMVKIGGVEKPVLSFIPSRNIPNAQVPMALQVRNKFIFNIQGNSAAYRFGGLLKYGCCVVNIKCPYTLWFEPMMKTEPITEKNKTTIDTSEFHCLTIDEKMSNLETTIEWCISHDAECEQIAKNGQAFFKQYFTDDFVYDYMSDILNGVSNTLATTENAKFILKNHDETIDKLYKDYTIRNNFPEFKEDVKHEEDCDLSKTMIIVPFRDQGDQGRGKQLEQFIAHYSALPNLHVLVVEQSNDGRKFNRGAVLNTGYLYACEHMPFIDTFIFHDVDIIMPSEIVNRYYGRCDDYRILHLGNLVKDMEYNPPFGRIIRFSKKAFQQINGFPNNFYGWGGEDDALAFRIHINNIVPVHRPHKSEGTPGYELETTNDVKKLKKEDKQIKESKIELHKWENICADRQIWKMNGVNSLQFKTSHYKEVTQNVHHIMVDLTPRSNVNDLFHIMFKHPTDENIFYYQESYKHLSRSDEWDTLELKEKQNQLEQDIKLMKDKTLYEKHMEEKEEEKETEKEKEEEQEDSPAYRVYNDAEIRSLSGGDIQEEIPIVDEELTEENLNEENEKEKEDDLSILTNIVFEPEIEETKKINYTQGNNE</sequence>
<dbReference type="UniPathway" id="UPA00378"/>
<dbReference type="GO" id="GO:0000428">
    <property type="term" value="C:DNA-directed RNA polymerase complex"/>
    <property type="evidence" value="ECO:0007669"/>
    <property type="project" value="UniProtKB-KW"/>
</dbReference>
<dbReference type="SUPFAM" id="SSF53448">
    <property type="entry name" value="Nucleotide-diphospho-sugar transferases"/>
    <property type="match status" value="1"/>
</dbReference>
<keyword evidence="16" id="KW-0804">Transcription</keyword>
<dbReference type="InterPro" id="IPR006598">
    <property type="entry name" value="CAP10"/>
</dbReference>
<dbReference type="PROSITE" id="PS01166">
    <property type="entry name" value="RNA_POL_BETA"/>
    <property type="match status" value="1"/>
</dbReference>
<keyword evidence="6" id="KW-0240">DNA-directed RNA polymerase</keyword>
<keyword evidence="15" id="KW-0472">Membrane</keyword>
<dbReference type="Pfam" id="PF00562">
    <property type="entry name" value="RNA_pol_Rpb2_6"/>
    <property type="match status" value="1"/>
</dbReference>
<dbReference type="InterPro" id="IPR003859">
    <property type="entry name" value="Galactosyl_T"/>
</dbReference>
<dbReference type="InterPro" id="IPR007642">
    <property type="entry name" value="RNA_pol_Rpb2_2"/>
</dbReference>
<evidence type="ECO:0000259" key="19">
    <source>
        <dbReference type="SMART" id="SM00672"/>
    </source>
</evidence>
<comment type="subcellular location">
    <subcellularLocation>
        <location evidence="1">Membrane</location>
        <topology evidence="1">Single-pass type II membrane protein</topology>
    </subcellularLocation>
</comment>
<dbReference type="InterPro" id="IPR015712">
    <property type="entry name" value="DNA-dir_RNA_pol_su2"/>
</dbReference>
<dbReference type="InterPro" id="IPR027995">
    <property type="entry name" value="Galactosyl_T_N"/>
</dbReference>
<dbReference type="InterPro" id="IPR007121">
    <property type="entry name" value="RNA_pol_bsu_CS"/>
</dbReference>
<evidence type="ECO:0000256" key="6">
    <source>
        <dbReference type="ARBA" id="ARBA00022478"/>
    </source>
</evidence>
<evidence type="ECO:0000256" key="11">
    <source>
        <dbReference type="ARBA" id="ARBA00022723"/>
    </source>
</evidence>
<dbReference type="InterPro" id="IPR007644">
    <property type="entry name" value="RNA_pol_bsu_protrusion"/>
</dbReference>
<dbReference type="InterPro" id="IPR007120">
    <property type="entry name" value="DNA-dir_RNAP_su2_dom"/>
</dbReference>
<keyword evidence="10" id="KW-0548">Nucleotidyltransferase</keyword>
<comment type="similarity">
    <text evidence="4">Belongs to the RNA polymerase beta chain family.</text>
</comment>
<dbReference type="Gene3D" id="3.90.1800.10">
    <property type="entry name" value="RNA polymerase alpha subunit dimerisation domain"/>
    <property type="match status" value="1"/>
</dbReference>
<feature type="compositionally biased region" description="Basic and acidic residues" evidence="18">
    <location>
        <begin position="2112"/>
        <end position="2127"/>
    </location>
</feature>
<dbReference type="Pfam" id="PF04561">
    <property type="entry name" value="RNA_pol_Rpb2_2"/>
    <property type="match status" value="1"/>
</dbReference>
<dbReference type="SUPFAM" id="SSF64484">
    <property type="entry name" value="beta and beta-prime subunits of DNA dependent RNA-polymerase"/>
    <property type="match status" value="1"/>
</dbReference>
<dbReference type="Gene3D" id="3.90.550.10">
    <property type="entry name" value="Spore Coat Polysaccharide Biosynthesis Protein SpsA, Chain A"/>
    <property type="match status" value="1"/>
</dbReference>
<evidence type="ECO:0000256" key="16">
    <source>
        <dbReference type="ARBA" id="ARBA00023163"/>
    </source>
</evidence>
<evidence type="ECO:0000256" key="9">
    <source>
        <dbReference type="ARBA" id="ARBA00022692"/>
    </source>
</evidence>
<name>A0A6C0B7D6_9ZZZZ</name>
<dbReference type="GO" id="GO:0016020">
    <property type="term" value="C:membrane"/>
    <property type="evidence" value="ECO:0007669"/>
    <property type="project" value="UniProtKB-SubCell"/>
</dbReference>
<evidence type="ECO:0000256" key="2">
    <source>
        <dbReference type="ARBA" id="ARBA00004922"/>
    </source>
</evidence>
<dbReference type="EC" id="2.7.7.6" evidence="5"/>
<dbReference type="GO" id="GO:0003899">
    <property type="term" value="F:DNA-directed RNA polymerase activity"/>
    <property type="evidence" value="ECO:0007669"/>
    <property type="project" value="UniProtKB-EC"/>
</dbReference>
<evidence type="ECO:0000256" key="3">
    <source>
        <dbReference type="ARBA" id="ARBA00005735"/>
    </source>
</evidence>
<evidence type="ECO:0000256" key="7">
    <source>
        <dbReference type="ARBA" id="ARBA00022676"/>
    </source>
</evidence>
<dbReference type="Pfam" id="PF04565">
    <property type="entry name" value="RNA_pol_Rpb2_3"/>
    <property type="match status" value="1"/>
</dbReference>
<keyword evidence="9" id="KW-0812">Transmembrane</keyword>
<dbReference type="Pfam" id="PF04563">
    <property type="entry name" value="RNA_pol_Rpb2_1"/>
    <property type="match status" value="1"/>
</dbReference>
<dbReference type="Pfam" id="PF02709">
    <property type="entry name" value="Glyco_transf_7C"/>
    <property type="match status" value="1"/>
</dbReference>
<dbReference type="InterPro" id="IPR007645">
    <property type="entry name" value="RNA_pol_Rpb2_3"/>
</dbReference>
<evidence type="ECO:0000256" key="18">
    <source>
        <dbReference type="SAM" id="MobiDB-lite"/>
    </source>
</evidence>
<keyword evidence="12" id="KW-0862">Zinc</keyword>
<dbReference type="CDD" id="cd00653">
    <property type="entry name" value="RNA_pol_B_RPB2"/>
    <property type="match status" value="1"/>
</dbReference>
<dbReference type="GO" id="GO:0003677">
    <property type="term" value="F:DNA binding"/>
    <property type="evidence" value="ECO:0007669"/>
    <property type="project" value="InterPro"/>
</dbReference>
<dbReference type="InterPro" id="IPR007646">
    <property type="entry name" value="RNA_pol_Rpb2_4"/>
</dbReference>
<feature type="region of interest" description="Disordered" evidence="18">
    <location>
        <begin position="2112"/>
        <end position="2181"/>
    </location>
</feature>
<evidence type="ECO:0000256" key="14">
    <source>
        <dbReference type="ARBA" id="ARBA00022989"/>
    </source>
</evidence>
<protein>
    <recommendedName>
        <fullName evidence="5">DNA-directed RNA polymerase</fullName>
        <ecNumber evidence="5">2.7.7.6</ecNumber>
    </recommendedName>
</protein>
<feature type="domain" description="Glycosyl transferase CAP10" evidence="19">
    <location>
        <begin position="1449"/>
        <end position="1769"/>
    </location>
</feature>
<dbReference type="InterPro" id="IPR037034">
    <property type="entry name" value="RNA_pol_Rpb2_2_sf"/>
</dbReference>
<evidence type="ECO:0000313" key="20">
    <source>
        <dbReference type="EMBL" id="QHS88155.1"/>
    </source>
</evidence>
<evidence type="ECO:0000256" key="8">
    <source>
        <dbReference type="ARBA" id="ARBA00022679"/>
    </source>
</evidence>
<evidence type="ECO:0000256" key="10">
    <source>
        <dbReference type="ARBA" id="ARBA00022695"/>
    </source>
</evidence>
<dbReference type="GO" id="GO:0046872">
    <property type="term" value="F:metal ion binding"/>
    <property type="evidence" value="ECO:0007669"/>
    <property type="project" value="UniProtKB-KW"/>
</dbReference>
<dbReference type="Pfam" id="PF13733">
    <property type="entry name" value="Glyco_transf_7N"/>
    <property type="match status" value="1"/>
</dbReference>
<dbReference type="GO" id="GO:0032549">
    <property type="term" value="F:ribonucleoside binding"/>
    <property type="evidence" value="ECO:0007669"/>
    <property type="project" value="InterPro"/>
</dbReference>
<dbReference type="Pfam" id="PF05686">
    <property type="entry name" value="Glyco_transf_90"/>
    <property type="match status" value="1"/>
</dbReference>
<keyword evidence="11" id="KW-0479">Metal-binding</keyword>
<dbReference type="Gene3D" id="2.40.270.10">
    <property type="entry name" value="DNA-directed RNA polymerase, subunit 2, domain 6"/>
    <property type="match status" value="1"/>
</dbReference>
<comment type="pathway">
    <text evidence="2">Protein modification; protein glycosylation.</text>
</comment>
<dbReference type="EMBL" id="MN739094">
    <property type="protein sequence ID" value="QHS88155.1"/>
    <property type="molecule type" value="Genomic_DNA"/>
</dbReference>
<dbReference type="InterPro" id="IPR007641">
    <property type="entry name" value="RNA_pol_Rpb2_7"/>
</dbReference>
<dbReference type="Gene3D" id="2.40.50.150">
    <property type="match status" value="1"/>
</dbReference>
<accession>A0A6C0B7D6</accession>
<dbReference type="Gene3D" id="3.90.1110.10">
    <property type="entry name" value="RNA polymerase Rpb2, domain 2"/>
    <property type="match status" value="1"/>
</dbReference>
<evidence type="ECO:0000256" key="1">
    <source>
        <dbReference type="ARBA" id="ARBA00004606"/>
    </source>
</evidence>
<dbReference type="SMART" id="SM00672">
    <property type="entry name" value="CAP10"/>
    <property type="match status" value="1"/>
</dbReference>
<evidence type="ECO:0000256" key="5">
    <source>
        <dbReference type="ARBA" id="ARBA00012418"/>
    </source>
</evidence>
<keyword evidence="14" id="KW-1133">Transmembrane helix</keyword>
<evidence type="ECO:0000256" key="15">
    <source>
        <dbReference type="ARBA" id="ARBA00023136"/>
    </source>
</evidence>
<keyword evidence="7" id="KW-0328">Glycosyltransferase</keyword>
<evidence type="ECO:0000256" key="17">
    <source>
        <dbReference type="ARBA" id="ARBA00023180"/>
    </source>
</evidence>
<evidence type="ECO:0000256" key="13">
    <source>
        <dbReference type="ARBA" id="ARBA00022968"/>
    </source>
</evidence>
<dbReference type="GO" id="GO:0016757">
    <property type="term" value="F:glycosyltransferase activity"/>
    <property type="evidence" value="ECO:0007669"/>
    <property type="project" value="UniProtKB-KW"/>
</dbReference>
<dbReference type="Gene3D" id="3.90.1100.10">
    <property type="match status" value="1"/>
</dbReference>
<dbReference type="InterPro" id="IPR027791">
    <property type="entry name" value="Galactosyl_T_C"/>
</dbReference>
<feature type="compositionally biased region" description="Acidic residues" evidence="18">
    <location>
        <begin position="2152"/>
        <end position="2170"/>
    </location>
</feature>
<proteinExistence type="inferred from homology"/>
<dbReference type="Gene3D" id="3.90.1070.20">
    <property type="match status" value="1"/>
</dbReference>
<evidence type="ECO:0000256" key="12">
    <source>
        <dbReference type="ARBA" id="ARBA00022833"/>
    </source>
</evidence>
<dbReference type="InterPro" id="IPR029044">
    <property type="entry name" value="Nucleotide-diphossugar_trans"/>
</dbReference>
<keyword evidence="13" id="KW-0735">Signal-anchor</keyword>
<comment type="similarity">
    <text evidence="3">Belongs to the glycosyltransferase 7 family.</text>
</comment>
<dbReference type="PRINTS" id="PR02050">
    <property type="entry name" value="B14GALTRFASE"/>
</dbReference>
<dbReference type="Pfam" id="PF04566">
    <property type="entry name" value="RNA_pol_Rpb2_4"/>
    <property type="match status" value="1"/>
</dbReference>
<keyword evidence="8" id="KW-0808">Transferase</keyword>
<dbReference type="PANTHER" id="PTHR20856">
    <property type="entry name" value="DNA-DIRECTED RNA POLYMERASE I SUBUNIT 2"/>
    <property type="match status" value="1"/>
</dbReference>
<dbReference type="InterPro" id="IPR014724">
    <property type="entry name" value="RNA_pol_RPB2_OB-fold"/>
</dbReference>
<organism evidence="20">
    <name type="scientific">viral metagenome</name>
    <dbReference type="NCBI Taxonomy" id="1070528"/>
    <lineage>
        <taxon>unclassified sequences</taxon>
        <taxon>metagenomes</taxon>
        <taxon>organismal metagenomes</taxon>
    </lineage>
</organism>